<accession>A0A9N8DWB8</accession>
<keyword evidence="4" id="KW-1185">Reference proteome</keyword>
<comment type="caution">
    <text evidence="3">The sequence shown here is derived from an EMBL/GenBank/DDBJ whole genome shotgun (WGS) entry which is preliminary data.</text>
</comment>
<protein>
    <submittedName>
        <fullName evidence="3">Uncharacterized protein</fullName>
    </submittedName>
</protein>
<feature type="coiled-coil region" evidence="1">
    <location>
        <begin position="681"/>
        <end position="708"/>
    </location>
</feature>
<feature type="region of interest" description="Disordered" evidence="2">
    <location>
        <begin position="1"/>
        <end position="185"/>
    </location>
</feature>
<dbReference type="EMBL" id="CAICTM010000400">
    <property type="protein sequence ID" value="CAB9509694.1"/>
    <property type="molecule type" value="Genomic_DNA"/>
</dbReference>
<feature type="compositionally biased region" description="Polar residues" evidence="2">
    <location>
        <begin position="1169"/>
        <end position="1180"/>
    </location>
</feature>
<dbReference type="OrthoDB" id="71118at2759"/>
<feature type="region of interest" description="Disordered" evidence="2">
    <location>
        <begin position="1158"/>
        <end position="1222"/>
    </location>
</feature>
<reference evidence="3" key="1">
    <citation type="submission" date="2020-06" db="EMBL/GenBank/DDBJ databases">
        <authorList>
            <consortium name="Plant Systems Biology data submission"/>
        </authorList>
    </citation>
    <scope>NUCLEOTIDE SEQUENCE</scope>
    <source>
        <strain evidence="3">D6</strain>
    </source>
</reference>
<feature type="compositionally biased region" description="Basic and acidic residues" evidence="2">
    <location>
        <begin position="160"/>
        <end position="171"/>
    </location>
</feature>
<feature type="region of interest" description="Disordered" evidence="2">
    <location>
        <begin position="961"/>
        <end position="987"/>
    </location>
</feature>
<dbReference type="AlphaFoldDB" id="A0A9N8DWB8"/>
<proteinExistence type="predicted"/>
<feature type="compositionally biased region" description="Polar residues" evidence="2">
    <location>
        <begin position="969"/>
        <end position="981"/>
    </location>
</feature>
<feature type="compositionally biased region" description="Basic residues" evidence="2">
    <location>
        <begin position="1192"/>
        <end position="1204"/>
    </location>
</feature>
<dbReference type="Proteomes" id="UP001153069">
    <property type="component" value="Unassembled WGS sequence"/>
</dbReference>
<gene>
    <name evidence="3" type="ORF">SEMRO_401_G135240.1</name>
</gene>
<feature type="region of interest" description="Disordered" evidence="2">
    <location>
        <begin position="300"/>
        <end position="348"/>
    </location>
</feature>
<feature type="compositionally biased region" description="Acidic residues" evidence="2">
    <location>
        <begin position="361"/>
        <end position="378"/>
    </location>
</feature>
<feature type="compositionally biased region" description="Basic and acidic residues" evidence="2">
    <location>
        <begin position="437"/>
        <end position="456"/>
    </location>
</feature>
<evidence type="ECO:0000313" key="3">
    <source>
        <dbReference type="EMBL" id="CAB9509694.1"/>
    </source>
</evidence>
<feature type="compositionally biased region" description="Polar residues" evidence="2">
    <location>
        <begin position="1"/>
        <end position="25"/>
    </location>
</feature>
<keyword evidence="1" id="KW-0175">Coiled coil</keyword>
<feature type="region of interest" description="Disordered" evidence="2">
    <location>
        <begin position="658"/>
        <end position="679"/>
    </location>
</feature>
<feature type="compositionally biased region" description="Low complexity" evidence="2">
    <location>
        <begin position="426"/>
        <end position="436"/>
    </location>
</feature>
<feature type="region of interest" description="Disordered" evidence="2">
    <location>
        <begin position="561"/>
        <end position="618"/>
    </location>
</feature>
<feature type="compositionally biased region" description="Acidic residues" evidence="2">
    <location>
        <begin position="57"/>
        <end position="69"/>
    </location>
</feature>
<sequence length="1222" mass="137807">MYRVMSSGSYASYESHQDHTTTSSGRLDASKFGSLLDQAEEESEVLYYSNSSPGNQDQDDNQDETEDESVQSRSQLSLYLEETKRRHQQKMTADSSISTGIHSASTIADSASSSEDTHSSNSNSDSDDLSTCAHPGVEAFQPSHQHHQNPHSQETQNFCDESRDMQTREQTDPFPATPLSTPNQLVPVCTNNTQSTDTTESCTSSSNTPQEYYYYHHRHHHYQETPPHTRQLAPDQDYEDQYDHTEYLAYPTFQEQETPLDNQSYQEHDWPDQHQAELCYHSDADEGSYAYAPADDCHEDYQETPFDEAPSVAPSHQSVASPCHDSVACSSHSAEIADEESATEEHDPVARELFPQHDYENQAEESEGEANVEPDQETDSPCIHSSDDTTPAECDSIYCQTNNDDDENDDEEEEDGAATAVDHPSTETSSVTSTPTTDDHNSDSPAHSSDHEEVDHPPPLPPQVQRCHTPDPSDLTMEHDQSWWEEWDEEIQRQMPSINALASLSADGQDMMNLTQLQHYLEGVAGEDPILQGIAVAFYKGLTLQQERHDAKIQDLQEQHKQQLAMLRQQHQPSNNNNTTSPSSPTRTEALRRRWRSKTSRSVDFTRPAPLVGDNDRDHDTFTVATVLSTMSCRELSMERYRARILRQMNAGLEADAVTKTQQQPPPESNKEAPQQNSEEIQRLLDDLQQAERRQKKLEQQLKQAGVVLAEDIPYQEAKDQVARISKRMNEIGDSGVEHDDPVMQKSLREEYYRLEKDMERYIAALMLTDEFMQEQQQAEDDWEASQVQENQHALQQIRRHMPVMVRMMARKQLEEEGIPPAMIKKFQRTNVLLLLRRDPKAIARWHPSNLESLRVSGMTLTERRALHHHLLPAVAIWTGRQGASSSDALNERKLTWWQTMRSNLKESLVRYERHVQEADDGVAGHRCNLIGKQCPVRANEAMDYSGDLGFPADDVYEESTPVAKAETTDGSNSDPAQSSSTKDDKIAKDRLEQLREHYKSDPKRIQQVSRALQVCEAMDTAMARIDTQLEEWIIKQLQPSQTDSSEGQVDGALEFLAELRSSLSSWLLRDSVCIVEIGLSEELGKAARDYLGGARENILCGELSPDHVRLKHLALLVEKQLHELHLRNDVFVSSSPGASLPLETRERKSRTEIMAELRRREGSGQNGGKVSNCNRTSLPSPGPIAKDSTPRRKPTNHASKPKKGPAPNALLAAISARRGAN</sequence>
<feature type="compositionally biased region" description="Low complexity" evidence="2">
    <location>
        <begin position="103"/>
        <end position="124"/>
    </location>
</feature>
<evidence type="ECO:0000313" key="4">
    <source>
        <dbReference type="Proteomes" id="UP001153069"/>
    </source>
</evidence>
<evidence type="ECO:0000256" key="2">
    <source>
        <dbReference type="SAM" id="MobiDB-lite"/>
    </source>
</evidence>
<organism evidence="3 4">
    <name type="scientific">Seminavis robusta</name>
    <dbReference type="NCBI Taxonomy" id="568900"/>
    <lineage>
        <taxon>Eukaryota</taxon>
        <taxon>Sar</taxon>
        <taxon>Stramenopiles</taxon>
        <taxon>Ochrophyta</taxon>
        <taxon>Bacillariophyta</taxon>
        <taxon>Bacillariophyceae</taxon>
        <taxon>Bacillariophycidae</taxon>
        <taxon>Naviculales</taxon>
        <taxon>Naviculaceae</taxon>
        <taxon>Seminavis</taxon>
    </lineage>
</organism>
<feature type="compositionally biased region" description="Basic and acidic residues" evidence="2">
    <location>
        <begin position="468"/>
        <end position="477"/>
    </location>
</feature>
<evidence type="ECO:0000256" key="1">
    <source>
        <dbReference type="SAM" id="Coils"/>
    </source>
</evidence>
<feature type="compositionally biased region" description="Low complexity" evidence="2">
    <location>
        <begin position="573"/>
        <end position="586"/>
    </location>
</feature>
<feature type="region of interest" description="Disordered" evidence="2">
    <location>
        <begin position="361"/>
        <end position="477"/>
    </location>
</feature>
<name>A0A9N8DWB8_9STRA</name>
<feature type="compositionally biased region" description="Polar residues" evidence="2">
    <location>
        <begin position="90"/>
        <end position="102"/>
    </location>
</feature>
<feature type="compositionally biased region" description="Acidic residues" evidence="2">
    <location>
        <begin position="403"/>
        <end position="416"/>
    </location>
</feature>